<keyword evidence="1" id="KW-0805">Transcription regulation</keyword>
<dbReference type="PROSITE" id="PS50987">
    <property type="entry name" value="HTH_ARSR_2"/>
    <property type="match status" value="1"/>
</dbReference>
<feature type="domain" description="HTH arsR-type" evidence="4">
    <location>
        <begin position="17"/>
        <end position="109"/>
    </location>
</feature>
<dbReference type="GO" id="GO:0003677">
    <property type="term" value="F:DNA binding"/>
    <property type="evidence" value="ECO:0007669"/>
    <property type="project" value="UniProtKB-KW"/>
</dbReference>
<dbReference type="OrthoDB" id="3628603at2"/>
<evidence type="ECO:0000256" key="1">
    <source>
        <dbReference type="ARBA" id="ARBA00023015"/>
    </source>
</evidence>
<dbReference type="InterPro" id="IPR036388">
    <property type="entry name" value="WH-like_DNA-bd_sf"/>
</dbReference>
<gene>
    <name evidence="5" type="ORF">F8O05_01640</name>
</gene>
<dbReference type="SUPFAM" id="SSF46785">
    <property type="entry name" value="Winged helix' DNA-binding domain"/>
    <property type="match status" value="1"/>
</dbReference>
<dbReference type="PANTHER" id="PTHR33154">
    <property type="entry name" value="TRANSCRIPTIONAL REGULATOR, ARSR FAMILY"/>
    <property type="match status" value="1"/>
</dbReference>
<dbReference type="PANTHER" id="PTHR33154:SF18">
    <property type="entry name" value="ARSENICAL RESISTANCE OPERON REPRESSOR"/>
    <property type="match status" value="1"/>
</dbReference>
<evidence type="ECO:0000313" key="5">
    <source>
        <dbReference type="EMBL" id="KAB1644989.1"/>
    </source>
</evidence>
<evidence type="ECO:0000259" key="4">
    <source>
        <dbReference type="PROSITE" id="PS50987"/>
    </source>
</evidence>
<dbReference type="Gene3D" id="1.10.10.10">
    <property type="entry name" value="Winged helix-like DNA-binding domain superfamily/Winged helix DNA-binding domain"/>
    <property type="match status" value="1"/>
</dbReference>
<proteinExistence type="predicted"/>
<keyword evidence="6" id="KW-1185">Reference proteome</keyword>
<comment type="caution">
    <text evidence="5">The sequence shown here is derived from an EMBL/GenBank/DDBJ whole genome shotgun (WGS) entry which is preliminary data.</text>
</comment>
<dbReference type="GO" id="GO:0003700">
    <property type="term" value="F:DNA-binding transcription factor activity"/>
    <property type="evidence" value="ECO:0007669"/>
    <property type="project" value="InterPro"/>
</dbReference>
<evidence type="ECO:0000256" key="2">
    <source>
        <dbReference type="ARBA" id="ARBA00023125"/>
    </source>
</evidence>
<evidence type="ECO:0000313" key="6">
    <source>
        <dbReference type="Proteomes" id="UP000433493"/>
    </source>
</evidence>
<name>A0A7J5BHS8_9MICO</name>
<dbReference type="NCBIfam" id="NF033788">
    <property type="entry name" value="HTH_metalloreg"/>
    <property type="match status" value="1"/>
</dbReference>
<evidence type="ECO:0000256" key="3">
    <source>
        <dbReference type="ARBA" id="ARBA00023163"/>
    </source>
</evidence>
<dbReference type="SMART" id="SM00418">
    <property type="entry name" value="HTH_ARSR"/>
    <property type="match status" value="1"/>
</dbReference>
<dbReference type="Proteomes" id="UP000433493">
    <property type="component" value="Unassembled WGS sequence"/>
</dbReference>
<dbReference type="AlphaFoldDB" id="A0A7J5BHS8"/>
<reference evidence="5 6" key="1">
    <citation type="submission" date="2019-09" db="EMBL/GenBank/DDBJ databases">
        <title>Phylogeny of genus Pseudoclavibacter and closely related genus.</title>
        <authorList>
            <person name="Li Y."/>
        </authorList>
    </citation>
    <scope>NUCLEOTIDE SEQUENCE [LARGE SCALE GENOMIC DNA]</scope>
    <source>
        <strain evidence="5 6">KCTC 13959</strain>
    </source>
</reference>
<dbReference type="PRINTS" id="PR00778">
    <property type="entry name" value="HTHARSR"/>
</dbReference>
<sequence>MNPAGFAWPGRPDRPPIEGVVATDLAARIHALADGHRVRILSIIAAKDGLPMTTSEIVAALGLSQSTVSHHLKLLVSAGLLTMERSGTWQMYRADAEALRELTALLAPG</sequence>
<accession>A0A7J5BHS8</accession>
<dbReference type="EMBL" id="WBKB01000001">
    <property type="protein sequence ID" value="KAB1644989.1"/>
    <property type="molecule type" value="Genomic_DNA"/>
</dbReference>
<dbReference type="RefSeq" id="WP_158050999.1">
    <property type="nucleotide sequence ID" value="NZ_WBKB01000001.1"/>
</dbReference>
<dbReference type="InterPro" id="IPR011991">
    <property type="entry name" value="ArsR-like_HTH"/>
</dbReference>
<dbReference type="InterPro" id="IPR051081">
    <property type="entry name" value="HTH_MetalResp_TranReg"/>
</dbReference>
<keyword evidence="2" id="KW-0238">DNA-binding</keyword>
<dbReference type="InterPro" id="IPR036390">
    <property type="entry name" value="WH_DNA-bd_sf"/>
</dbReference>
<organism evidence="5 6">
    <name type="scientific">Gulosibacter chungangensis</name>
    <dbReference type="NCBI Taxonomy" id="979746"/>
    <lineage>
        <taxon>Bacteria</taxon>
        <taxon>Bacillati</taxon>
        <taxon>Actinomycetota</taxon>
        <taxon>Actinomycetes</taxon>
        <taxon>Micrococcales</taxon>
        <taxon>Microbacteriaceae</taxon>
        <taxon>Gulosibacter</taxon>
    </lineage>
</organism>
<keyword evidence="3" id="KW-0804">Transcription</keyword>
<dbReference type="Pfam" id="PF12840">
    <property type="entry name" value="HTH_20"/>
    <property type="match status" value="1"/>
</dbReference>
<protein>
    <submittedName>
        <fullName evidence="5">Winged helix-turn-helix transcriptional regulator</fullName>
    </submittedName>
</protein>
<dbReference type="CDD" id="cd00090">
    <property type="entry name" value="HTH_ARSR"/>
    <property type="match status" value="1"/>
</dbReference>
<dbReference type="InterPro" id="IPR001845">
    <property type="entry name" value="HTH_ArsR_DNA-bd_dom"/>
</dbReference>